<reference evidence="2 3" key="1">
    <citation type="submission" date="2019-01" db="EMBL/GenBank/DDBJ databases">
        <title>Spirosoma flava sp. nov., a propanil-degrading bacterium isolated from herbicide-contaminated soil.</title>
        <authorList>
            <person name="Zhang L."/>
            <person name="Jiang J.-D."/>
        </authorList>
    </citation>
    <scope>NUCLEOTIDE SEQUENCE [LARGE SCALE GENOMIC DNA]</scope>
    <source>
        <strain evidence="2 3">TY50</strain>
    </source>
</reference>
<keyword evidence="3" id="KW-1185">Reference proteome</keyword>
<organism evidence="2 3">
    <name type="scientific">Spirosoma sordidisoli</name>
    <dbReference type="NCBI Taxonomy" id="2502893"/>
    <lineage>
        <taxon>Bacteria</taxon>
        <taxon>Pseudomonadati</taxon>
        <taxon>Bacteroidota</taxon>
        <taxon>Cytophagia</taxon>
        <taxon>Cytophagales</taxon>
        <taxon>Cytophagaceae</taxon>
        <taxon>Spirosoma</taxon>
    </lineage>
</organism>
<accession>A0A4Q2USM8</accession>
<feature type="transmembrane region" description="Helical" evidence="1">
    <location>
        <begin position="6"/>
        <end position="25"/>
    </location>
</feature>
<evidence type="ECO:0000313" key="3">
    <source>
        <dbReference type="Proteomes" id="UP000290407"/>
    </source>
</evidence>
<dbReference type="EMBL" id="SBLB01000001">
    <property type="protein sequence ID" value="RYC70891.1"/>
    <property type="molecule type" value="Genomic_DNA"/>
</dbReference>
<dbReference type="AlphaFoldDB" id="A0A4Q2USM8"/>
<dbReference type="Proteomes" id="UP000290407">
    <property type="component" value="Unassembled WGS sequence"/>
</dbReference>
<dbReference type="RefSeq" id="WP_129599469.1">
    <property type="nucleotide sequence ID" value="NZ_SBLB01000001.1"/>
</dbReference>
<keyword evidence="1" id="KW-0812">Transmembrane</keyword>
<keyword evidence="1" id="KW-0472">Membrane</keyword>
<name>A0A4Q2USM8_9BACT</name>
<gene>
    <name evidence="2" type="ORF">EQG79_01690</name>
</gene>
<keyword evidence="1" id="KW-1133">Transmembrane helix</keyword>
<evidence type="ECO:0000313" key="2">
    <source>
        <dbReference type="EMBL" id="RYC70891.1"/>
    </source>
</evidence>
<proteinExistence type="predicted"/>
<evidence type="ECO:0000256" key="1">
    <source>
        <dbReference type="SAM" id="Phobius"/>
    </source>
</evidence>
<protein>
    <submittedName>
        <fullName evidence="2">Uncharacterized protein</fullName>
    </submittedName>
</protein>
<comment type="caution">
    <text evidence="2">The sequence shown here is derived from an EMBL/GenBank/DDBJ whole genome shotgun (WGS) entry which is preliminary data.</text>
</comment>
<sequence>MKHYPHAPLTQLLIVIAIGLLLIHINRTSQPGLRVKPARVAGFCVGLCLALLRHLFNRI</sequence>
<feature type="transmembrane region" description="Helical" evidence="1">
    <location>
        <begin position="37"/>
        <end position="56"/>
    </location>
</feature>